<evidence type="ECO:0000313" key="2">
    <source>
        <dbReference type="EMBL" id="CAG9769101.1"/>
    </source>
</evidence>
<accession>A0A9N9MRH3</accession>
<evidence type="ECO:0000256" key="1">
    <source>
        <dbReference type="SAM" id="Coils"/>
    </source>
</evidence>
<dbReference type="AlphaFoldDB" id="A0A9N9MRH3"/>
<keyword evidence="3" id="KW-1185">Reference proteome</keyword>
<sequence>MQKDARNKEEIMKNREIQVETDELNDVLSVNREEEADRLSKEIVDKNKTIESIKGQIHRLKLNCNEHEIKLRSYEEGIEIKRKEVEDQNAINREDWKKRVAELCRC</sequence>
<gene>
    <name evidence="2" type="ORF">CEUTPL_LOCUS9617</name>
</gene>
<keyword evidence="1" id="KW-0175">Coiled coil</keyword>
<feature type="coiled-coil region" evidence="1">
    <location>
        <begin position="36"/>
        <end position="84"/>
    </location>
</feature>
<proteinExistence type="predicted"/>
<dbReference type="Proteomes" id="UP001152799">
    <property type="component" value="Chromosome 5"/>
</dbReference>
<dbReference type="EMBL" id="OU892281">
    <property type="protein sequence ID" value="CAG9769101.1"/>
    <property type="molecule type" value="Genomic_DNA"/>
</dbReference>
<evidence type="ECO:0000313" key="3">
    <source>
        <dbReference type="Proteomes" id="UP001152799"/>
    </source>
</evidence>
<protein>
    <submittedName>
        <fullName evidence="2">Uncharacterized protein</fullName>
    </submittedName>
</protein>
<organism evidence="2 3">
    <name type="scientific">Ceutorhynchus assimilis</name>
    <name type="common">cabbage seed weevil</name>
    <dbReference type="NCBI Taxonomy" id="467358"/>
    <lineage>
        <taxon>Eukaryota</taxon>
        <taxon>Metazoa</taxon>
        <taxon>Ecdysozoa</taxon>
        <taxon>Arthropoda</taxon>
        <taxon>Hexapoda</taxon>
        <taxon>Insecta</taxon>
        <taxon>Pterygota</taxon>
        <taxon>Neoptera</taxon>
        <taxon>Endopterygota</taxon>
        <taxon>Coleoptera</taxon>
        <taxon>Polyphaga</taxon>
        <taxon>Cucujiformia</taxon>
        <taxon>Curculionidae</taxon>
        <taxon>Ceutorhynchinae</taxon>
        <taxon>Ceutorhynchus</taxon>
    </lineage>
</organism>
<name>A0A9N9MRH3_9CUCU</name>
<reference evidence="2" key="1">
    <citation type="submission" date="2022-01" db="EMBL/GenBank/DDBJ databases">
        <authorList>
            <person name="King R."/>
        </authorList>
    </citation>
    <scope>NUCLEOTIDE SEQUENCE</scope>
</reference>